<comment type="similarity">
    <text evidence="1">Belongs to the Gfa family.</text>
</comment>
<evidence type="ECO:0000256" key="4">
    <source>
        <dbReference type="ARBA" id="ARBA00023239"/>
    </source>
</evidence>
<dbReference type="SUPFAM" id="SSF51316">
    <property type="entry name" value="Mss4-like"/>
    <property type="match status" value="1"/>
</dbReference>
<keyword evidence="4" id="KW-0456">Lyase</keyword>
<dbReference type="GO" id="GO:0016846">
    <property type="term" value="F:carbon-sulfur lyase activity"/>
    <property type="evidence" value="ECO:0007669"/>
    <property type="project" value="InterPro"/>
</dbReference>
<proteinExistence type="inferred from homology"/>
<sequence>MTRQEGGCHCGAVRYAVDAPGEQDEPARTALCHCVDCRRCAGAPAVGWTAVAGTTFHLLKGEPSVYRSSEHAERSFCAVCGTGLFYVNEAVLPGLVDIQTATFDDPDAFPAMAHIQTADRIGWMRNAHELPEFERFPEG</sequence>
<dbReference type="InterPro" id="IPR011057">
    <property type="entry name" value="Mss4-like_sf"/>
</dbReference>
<dbReference type="Proteomes" id="UP000248014">
    <property type="component" value="Unassembled WGS sequence"/>
</dbReference>
<evidence type="ECO:0000313" key="7">
    <source>
        <dbReference type="Proteomes" id="UP000248014"/>
    </source>
</evidence>
<dbReference type="PANTHER" id="PTHR33337">
    <property type="entry name" value="GFA DOMAIN-CONTAINING PROTEIN"/>
    <property type="match status" value="1"/>
</dbReference>
<evidence type="ECO:0000256" key="3">
    <source>
        <dbReference type="ARBA" id="ARBA00022833"/>
    </source>
</evidence>
<dbReference type="AlphaFoldDB" id="A0A2V3UUD4"/>
<name>A0A2V3UUD4_9SPHN</name>
<comment type="caution">
    <text evidence="6">The sequence shown here is derived from an EMBL/GenBank/DDBJ whole genome shotgun (WGS) entry which is preliminary data.</text>
</comment>
<evidence type="ECO:0000259" key="5">
    <source>
        <dbReference type="PROSITE" id="PS51891"/>
    </source>
</evidence>
<dbReference type="InterPro" id="IPR006913">
    <property type="entry name" value="CENP-V/GFA"/>
</dbReference>
<keyword evidence="7" id="KW-1185">Reference proteome</keyword>
<dbReference type="Gene3D" id="3.90.1590.10">
    <property type="entry name" value="glutathione-dependent formaldehyde- activating enzyme (gfa)"/>
    <property type="match status" value="1"/>
</dbReference>
<dbReference type="PANTHER" id="PTHR33337:SF40">
    <property type="entry name" value="CENP-V_GFA DOMAIN-CONTAINING PROTEIN-RELATED"/>
    <property type="match status" value="1"/>
</dbReference>
<dbReference type="PROSITE" id="PS51891">
    <property type="entry name" value="CENP_V_GFA"/>
    <property type="match status" value="1"/>
</dbReference>
<reference evidence="6 7" key="1">
    <citation type="submission" date="2018-05" db="EMBL/GenBank/DDBJ databases">
        <title>Genomic Encyclopedia of Type Strains, Phase IV (KMG-IV): sequencing the most valuable type-strain genomes for metagenomic binning, comparative biology and taxonomic classification.</title>
        <authorList>
            <person name="Goeker M."/>
        </authorList>
    </citation>
    <scope>NUCLEOTIDE SEQUENCE [LARGE SCALE GENOMIC DNA]</scope>
    <source>
        <strain evidence="6 7">DSM 3183</strain>
    </source>
</reference>
<gene>
    <name evidence="6" type="ORF">C7451_11143</name>
</gene>
<protein>
    <recommendedName>
        <fullName evidence="5">CENP-V/GFA domain-containing protein</fullName>
    </recommendedName>
</protein>
<evidence type="ECO:0000256" key="1">
    <source>
        <dbReference type="ARBA" id="ARBA00005495"/>
    </source>
</evidence>
<dbReference type="EMBL" id="QJJM01000011">
    <property type="protein sequence ID" value="PXW72922.1"/>
    <property type="molecule type" value="Genomic_DNA"/>
</dbReference>
<accession>A0A2V3UUD4</accession>
<dbReference type="RefSeq" id="WP_110299616.1">
    <property type="nucleotide sequence ID" value="NZ_QJJM01000011.1"/>
</dbReference>
<evidence type="ECO:0000313" key="6">
    <source>
        <dbReference type="EMBL" id="PXW72922.1"/>
    </source>
</evidence>
<evidence type="ECO:0000256" key="2">
    <source>
        <dbReference type="ARBA" id="ARBA00022723"/>
    </source>
</evidence>
<keyword evidence="2" id="KW-0479">Metal-binding</keyword>
<organism evidence="6 7">
    <name type="scientific">Blastomonas natatoria</name>
    <dbReference type="NCBI Taxonomy" id="34015"/>
    <lineage>
        <taxon>Bacteria</taxon>
        <taxon>Pseudomonadati</taxon>
        <taxon>Pseudomonadota</taxon>
        <taxon>Alphaproteobacteria</taxon>
        <taxon>Sphingomonadales</taxon>
        <taxon>Sphingomonadaceae</taxon>
        <taxon>Blastomonas</taxon>
    </lineage>
</organism>
<dbReference type="GO" id="GO:0046872">
    <property type="term" value="F:metal ion binding"/>
    <property type="evidence" value="ECO:0007669"/>
    <property type="project" value="UniProtKB-KW"/>
</dbReference>
<dbReference type="OrthoDB" id="7186766at2"/>
<keyword evidence="3" id="KW-0862">Zinc</keyword>
<feature type="domain" description="CENP-V/GFA" evidence="5">
    <location>
        <begin position="4"/>
        <end position="124"/>
    </location>
</feature>
<dbReference type="Pfam" id="PF04828">
    <property type="entry name" value="GFA"/>
    <property type="match status" value="1"/>
</dbReference>